<protein>
    <submittedName>
        <fullName evidence="2">Uncharacterized protein</fullName>
    </submittedName>
</protein>
<dbReference type="EMBL" id="LAZR01000300">
    <property type="protein sequence ID" value="KKN76005.1"/>
    <property type="molecule type" value="Genomic_DNA"/>
</dbReference>
<feature type="transmembrane region" description="Helical" evidence="1">
    <location>
        <begin position="113"/>
        <end position="138"/>
    </location>
</feature>
<keyword evidence="1" id="KW-1133">Transmembrane helix</keyword>
<name>A0A0F9T429_9ZZZZ</name>
<evidence type="ECO:0000256" key="1">
    <source>
        <dbReference type="SAM" id="Phobius"/>
    </source>
</evidence>
<feature type="transmembrane region" description="Helical" evidence="1">
    <location>
        <begin position="73"/>
        <end position="101"/>
    </location>
</feature>
<keyword evidence="1" id="KW-0812">Transmembrane</keyword>
<dbReference type="AlphaFoldDB" id="A0A0F9T429"/>
<feature type="transmembrane region" description="Helical" evidence="1">
    <location>
        <begin position="6"/>
        <end position="25"/>
    </location>
</feature>
<proteinExistence type="predicted"/>
<organism evidence="2">
    <name type="scientific">marine sediment metagenome</name>
    <dbReference type="NCBI Taxonomy" id="412755"/>
    <lineage>
        <taxon>unclassified sequences</taxon>
        <taxon>metagenomes</taxon>
        <taxon>ecological metagenomes</taxon>
    </lineage>
</organism>
<comment type="caution">
    <text evidence="2">The sequence shown here is derived from an EMBL/GenBank/DDBJ whole genome shotgun (WGS) entry which is preliminary data.</text>
</comment>
<gene>
    <name evidence="2" type="ORF">LCGC14_0373940</name>
</gene>
<reference evidence="2" key="1">
    <citation type="journal article" date="2015" name="Nature">
        <title>Complex archaea that bridge the gap between prokaryotes and eukaryotes.</title>
        <authorList>
            <person name="Spang A."/>
            <person name="Saw J.H."/>
            <person name="Jorgensen S.L."/>
            <person name="Zaremba-Niedzwiedzka K."/>
            <person name="Martijn J."/>
            <person name="Lind A.E."/>
            <person name="van Eijk R."/>
            <person name="Schleper C."/>
            <person name="Guy L."/>
            <person name="Ettema T.J."/>
        </authorList>
    </citation>
    <scope>NUCLEOTIDE SEQUENCE</scope>
</reference>
<sequence>MRFVRIIITPVGFVFIIMFLLATYFSSEGAMPPDELTDSFDFELMKDIVREVEVTATEKIINQNGSYTHFQEYIYAVVGAGIHMTLYPVYTLLIPFFGFVIHFTYNYLFLIEVIGWGFISLFFIYVLIWTIAIGYVLIKDYKEWKGKKKRRKK</sequence>
<accession>A0A0F9T429</accession>
<keyword evidence="1" id="KW-0472">Membrane</keyword>
<evidence type="ECO:0000313" key="2">
    <source>
        <dbReference type="EMBL" id="KKN76005.1"/>
    </source>
</evidence>